<sequence>MSTNDKNKEEKNNNYSNKDQLKNENLNNTVNEGNSVPNIHPTGKDREIVDNEEVLKGNVGGAPSQKSGSRGSADVQDGGEDVGSSAGSH</sequence>
<evidence type="ECO:0000256" key="1">
    <source>
        <dbReference type="SAM" id="MobiDB-lite"/>
    </source>
</evidence>
<feature type="compositionally biased region" description="Low complexity" evidence="1">
    <location>
        <begin position="13"/>
        <end position="34"/>
    </location>
</feature>
<protein>
    <submittedName>
        <fullName evidence="2">Uncharacterized protein</fullName>
    </submittedName>
</protein>
<evidence type="ECO:0000313" key="2">
    <source>
        <dbReference type="EMBL" id="RDV16622.1"/>
    </source>
</evidence>
<dbReference type="OrthoDB" id="853602at2"/>
<evidence type="ECO:0000313" key="3">
    <source>
        <dbReference type="Proteomes" id="UP000256708"/>
    </source>
</evidence>
<feature type="compositionally biased region" description="Basic and acidic residues" evidence="1">
    <location>
        <begin position="1"/>
        <end position="12"/>
    </location>
</feature>
<comment type="caution">
    <text evidence="2">The sequence shown here is derived from an EMBL/GenBank/DDBJ whole genome shotgun (WGS) entry which is preliminary data.</text>
</comment>
<dbReference type="Proteomes" id="UP000256708">
    <property type="component" value="Unassembled WGS sequence"/>
</dbReference>
<reference evidence="3" key="1">
    <citation type="submission" date="2018-08" db="EMBL/GenBank/DDBJ databases">
        <authorList>
            <person name="Liu Z.-W."/>
            <person name="Du Z.-J."/>
        </authorList>
    </citation>
    <scope>NUCLEOTIDE SEQUENCE [LARGE SCALE GENOMIC DNA]</scope>
    <source>
        <strain evidence="3">H4X</strain>
    </source>
</reference>
<feature type="compositionally biased region" description="Basic and acidic residues" evidence="1">
    <location>
        <begin position="42"/>
        <end position="55"/>
    </location>
</feature>
<feature type="region of interest" description="Disordered" evidence="1">
    <location>
        <begin position="1"/>
        <end position="89"/>
    </location>
</feature>
<gene>
    <name evidence="2" type="ORF">DXT99_02230</name>
</gene>
<name>A0A3D8LIB5_9BACT</name>
<dbReference type="EMBL" id="QRGR01000003">
    <property type="protein sequence ID" value="RDV16622.1"/>
    <property type="molecule type" value="Genomic_DNA"/>
</dbReference>
<keyword evidence="3" id="KW-1185">Reference proteome</keyword>
<dbReference type="AlphaFoldDB" id="A0A3D8LIB5"/>
<accession>A0A3D8LIB5</accession>
<dbReference type="RefSeq" id="WP_115563897.1">
    <property type="nucleotide sequence ID" value="NZ_QRGR01000003.1"/>
</dbReference>
<proteinExistence type="predicted"/>
<organism evidence="2 3">
    <name type="scientific">Pontibacter diazotrophicus</name>
    <dbReference type="NCBI Taxonomy" id="1400979"/>
    <lineage>
        <taxon>Bacteria</taxon>
        <taxon>Pseudomonadati</taxon>
        <taxon>Bacteroidota</taxon>
        <taxon>Cytophagia</taxon>
        <taxon>Cytophagales</taxon>
        <taxon>Hymenobacteraceae</taxon>
        <taxon>Pontibacter</taxon>
    </lineage>
</organism>